<dbReference type="OrthoDB" id="363185at2759"/>
<evidence type="ECO:0000256" key="3">
    <source>
        <dbReference type="ARBA" id="ARBA00022827"/>
    </source>
</evidence>
<reference evidence="6" key="1">
    <citation type="submission" date="2022-11" db="EMBL/GenBank/DDBJ databases">
        <authorList>
            <person name="Petersen C."/>
        </authorList>
    </citation>
    <scope>NUCLEOTIDE SEQUENCE</scope>
    <source>
        <strain evidence="6">IBT 19713</strain>
    </source>
</reference>
<dbReference type="InterPro" id="IPR029057">
    <property type="entry name" value="PRTase-like"/>
</dbReference>
<organism evidence="6 7">
    <name type="scientific">Penicillium chermesinum</name>
    <dbReference type="NCBI Taxonomy" id="63820"/>
    <lineage>
        <taxon>Eukaryota</taxon>
        <taxon>Fungi</taxon>
        <taxon>Dikarya</taxon>
        <taxon>Ascomycota</taxon>
        <taxon>Pezizomycotina</taxon>
        <taxon>Eurotiomycetes</taxon>
        <taxon>Eurotiomycetidae</taxon>
        <taxon>Eurotiales</taxon>
        <taxon>Aspergillaceae</taxon>
        <taxon>Penicillium</taxon>
    </lineage>
</organism>
<evidence type="ECO:0000256" key="4">
    <source>
        <dbReference type="ARBA" id="ARBA00023002"/>
    </source>
</evidence>
<dbReference type="Gene3D" id="3.40.462.20">
    <property type="match status" value="1"/>
</dbReference>
<dbReference type="Pfam" id="PF01565">
    <property type="entry name" value="FAD_binding_4"/>
    <property type="match status" value="1"/>
</dbReference>
<dbReference type="Pfam" id="PF00156">
    <property type="entry name" value="Pribosyltran"/>
    <property type="match status" value="1"/>
</dbReference>
<dbReference type="GO" id="GO:0006695">
    <property type="term" value="P:cholesterol biosynthetic process"/>
    <property type="evidence" value="ECO:0007669"/>
    <property type="project" value="InterPro"/>
</dbReference>
<dbReference type="EMBL" id="JAPQKS010000009">
    <property type="protein sequence ID" value="KAJ5214786.1"/>
    <property type="molecule type" value="Genomic_DNA"/>
</dbReference>
<dbReference type="Pfam" id="PF04275">
    <property type="entry name" value="P-mevalo_kinase"/>
    <property type="match status" value="1"/>
</dbReference>
<protein>
    <submittedName>
        <fullName evidence="6">Phosphoribosyl transferase domain protein</fullName>
    </submittedName>
</protein>
<dbReference type="InterPro" id="IPR016169">
    <property type="entry name" value="FAD-bd_PCMH_sub2"/>
</dbReference>
<dbReference type="GO" id="GO:0004631">
    <property type="term" value="F:phosphomevalonate kinase activity"/>
    <property type="evidence" value="ECO:0007669"/>
    <property type="project" value="InterPro"/>
</dbReference>
<reference evidence="6" key="2">
    <citation type="journal article" date="2023" name="IMA Fungus">
        <title>Comparative genomic study of the Penicillium genus elucidates a diverse pangenome and 15 lateral gene transfer events.</title>
        <authorList>
            <person name="Petersen C."/>
            <person name="Sorensen T."/>
            <person name="Nielsen M.R."/>
            <person name="Sondergaard T.E."/>
            <person name="Sorensen J.L."/>
            <person name="Fitzpatrick D.A."/>
            <person name="Frisvad J.C."/>
            <person name="Nielsen K.L."/>
        </authorList>
    </citation>
    <scope>NUCLEOTIDE SEQUENCE</scope>
    <source>
        <strain evidence="6">IBT 19713</strain>
    </source>
</reference>
<keyword evidence="4" id="KW-0560">Oxidoreductase</keyword>
<comment type="similarity">
    <text evidence="1">Belongs to the oxygen-dependent FAD-linked oxidoreductase family.</text>
</comment>
<feature type="domain" description="FAD-binding PCMH-type" evidence="5">
    <location>
        <begin position="262"/>
        <end position="454"/>
    </location>
</feature>
<dbReference type="PANTHER" id="PTHR42973:SF25">
    <property type="entry name" value="PHOSPHOMEVALONATE KINASE"/>
    <property type="match status" value="1"/>
</dbReference>
<keyword evidence="7" id="KW-1185">Reference proteome</keyword>
<keyword evidence="3" id="KW-0274">FAD</keyword>
<proteinExistence type="inferred from homology"/>
<dbReference type="CDD" id="cd06223">
    <property type="entry name" value="PRTases_typeI"/>
    <property type="match status" value="1"/>
</dbReference>
<gene>
    <name evidence="6" type="ORF">N7468_010465</name>
</gene>
<dbReference type="InterPro" id="IPR027417">
    <property type="entry name" value="P-loop_NTPase"/>
</dbReference>
<dbReference type="InterPro" id="IPR050416">
    <property type="entry name" value="FAD-linked_Oxidoreductase"/>
</dbReference>
<dbReference type="SUPFAM" id="SSF53271">
    <property type="entry name" value="PRTase-like"/>
    <property type="match status" value="1"/>
</dbReference>
<dbReference type="InterPro" id="IPR016166">
    <property type="entry name" value="FAD-bd_PCMH"/>
</dbReference>
<dbReference type="PANTHER" id="PTHR42973">
    <property type="entry name" value="BINDING OXIDOREDUCTASE, PUTATIVE (AFU_ORTHOLOGUE AFUA_1G17690)-RELATED"/>
    <property type="match status" value="1"/>
</dbReference>
<evidence type="ECO:0000313" key="7">
    <source>
        <dbReference type="Proteomes" id="UP001150941"/>
    </source>
</evidence>
<dbReference type="RefSeq" id="XP_058325283.1">
    <property type="nucleotide sequence ID" value="XM_058479760.1"/>
</dbReference>
<dbReference type="GO" id="GO:0016491">
    <property type="term" value="F:oxidoreductase activity"/>
    <property type="evidence" value="ECO:0007669"/>
    <property type="project" value="UniProtKB-KW"/>
</dbReference>
<dbReference type="PROSITE" id="PS51387">
    <property type="entry name" value="FAD_PCMH"/>
    <property type="match status" value="1"/>
</dbReference>
<dbReference type="GO" id="GO:0005737">
    <property type="term" value="C:cytoplasm"/>
    <property type="evidence" value="ECO:0007669"/>
    <property type="project" value="InterPro"/>
</dbReference>
<dbReference type="SUPFAM" id="SSF56176">
    <property type="entry name" value="FAD-binding/transporter-associated domain-like"/>
    <property type="match status" value="1"/>
</dbReference>
<dbReference type="InterPro" id="IPR005919">
    <property type="entry name" value="Pmev_kin_anim"/>
</dbReference>
<accession>A0A9W9N7S3</accession>
<name>A0A9W9N7S3_9EURO</name>
<keyword evidence="6" id="KW-0808">Transferase</keyword>
<dbReference type="InterPro" id="IPR000836">
    <property type="entry name" value="PRTase_dom"/>
</dbReference>
<dbReference type="GO" id="GO:0071949">
    <property type="term" value="F:FAD binding"/>
    <property type="evidence" value="ECO:0007669"/>
    <property type="project" value="InterPro"/>
</dbReference>
<dbReference type="Gene3D" id="3.40.50.2020">
    <property type="match status" value="1"/>
</dbReference>
<dbReference type="Proteomes" id="UP001150941">
    <property type="component" value="Unassembled WGS sequence"/>
</dbReference>
<evidence type="ECO:0000256" key="1">
    <source>
        <dbReference type="ARBA" id="ARBA00005466"/>
    </source>
</evidence>
<dbReference type="Gene3D" id="3.40.50.300">
    <property type="entry name" value="P-loop containing nucleotide triphosphate hydrolases"/>
    <property type="match status" value="1"/>
</dbReference>
<dbReference type="Gene3D" id="3.40.50.150">
    <property type="entry name" value="Vaccinia Virus protein VP39"/>
    <property type="match status" value="1"/>
</dbReference>
<dbReference type="InterPro" id="IPR036318">
    <property type="entry name" value="FAD-bd_PCMH-like_sf"/>
</dbReference>
<dbReference type="InterPro" id="IPR029063">
    <property type="entry name" value="SAM-dependent_MTases_sf"/>
</dbReference>
<evidence type="ECO:0000259" key="5">
    <source>
        <dbReference type="PROSITE" id="PS51387"/>
    </source>
</evidence>
<keyword evidence="2" id="KW-0285">Flavoprotein</keyword>
<comment type="caution">
    <text evidence="6">The sequence shown here is derived from an EMBL/GenBank/DDBJ whole genome shotgun (WGS) entry which is preliminary data.</text>
</comment>
<evidence type="ECO:0000313" key="6">
    <source>
        <dbReference type="EMBL" id="KAJ5214786.1"/>
    </source>
</evidence>
<dbReference type="GeneID" id="83207064"/>
<dbReference type="Gene3D" id="3.30.465.10">
    <property type="match status" value="1"/>
</dbReference>
<sequence>MFTLDSLKEALLQASPRTFPEKPISEEKYRAGFDELMKGSELITYREFIIPQLSRLLEALTKTHKHLSVLEIGPGAESVLGHLPKHQREKVGSYVAFEPVGLLAAKLKNWLCSKIGGSTPFPNQRCLPIVHEMAFHPRPERRCPVNDSYQGRFHIILFCHSIKNDLPEGMASVTNRDEELNNFACLVAGFAAKDDDLQCSIQERWRDICRECGDGDFLSNRLFFRSPTMLATFTKRSVSFSELAMQVPLRSEKRRLKNREASDNQPTAVLRPTTIRQIQQCILWAIKHGFSLSIIGGGHSGHCVRPNVVAIDMEAFDQLHIVPAEENESRPFTGSRALIVAGAGCKTGDITRRASDAHLTIPLGARPSVGAGLWLQGGIGHLTRTFGLTCDAIVGVVMVGVESGQVLCIGDVPSSHQPADAIRPEYESDLLPAIKGAGTNFGIVLKVVFRTFPVPTYHIREWVLRMKDQEEAILKLGTYTIWCTDSLPLESSADFYLYVEADQLCLGVTVIELSTQRTDPDNSVSAAMEATLGAANTHRTVDSLGLFDVDMYMHGMHGGHGKGKTSSFKRCVFLRNMANPATTLVKAIETRPTPMCYLHLLQGGEAAQRVATPSAFSCRNWDYACVVTGIWPREDDHTALRHSVVDWVYQVTAALLPFSDGVYGADLGPDPRDKMLACRAFGANLPALACLKRRLDPHGVLVHACPLREPLVGPKLIIMVSGSSGAGKDYCADVWSISDKTKCDYAVAAGADRDRLLCDREYKEHHRASLTAFFRAQLKRHPQLLEEHFLQLVATAADIDVLLISGMRDEAPVSTYSPLVPRSRLLEIHVSGREEERTSRQGHCNISARGQAHGESSDNTSGTALAIPSLEFYNDESGPVQASEFARKYILPFLSKDLQRLADMVRSVSGFPRSGVTFQHVLNIVQVQSGLPLCAHLMKTHFVGDWTQVHRIVCCEVGSFPFASALGTTVDIPLVLIREAGKLPPPIVSVHKPKSHIASCHSSDGRIEMDPSLIPSNTSIVIVDDVLATGRTLCATIDLLRKARVMVHDISVMVVAEFPIHRGRELLRQRGYGGIRVQSLLVFDGA</sequence>
<dbReference type="InterPro" id="IPR006094">
    <property type="entry name" value="Oxid_FAD_bind_N"/>
</dbReference>
<evidence type="ECO:0000256" key="2">
    <source>
        <dbReference type="ARBA" id="ARBA00022630"/>
    </source>
</evidence>
<dbReference type="AlphaFoldDB" id="A0A9W9N7S3"/>